<gene>
    <name evidence="5" type="ORF">AMATHDRAFT_158745</name>
</gene>
<feature type="chain" id="PRO_5012653989" description="J domain-containing protein" evidence="3">
    <location>
        <begin position="28"/>
        <end position="248"/>
    </location>
</feature>
<dbReference type="SMART" id="SM00271">
    <property type="entry name" value="DnaJ"/>
    <property type="match status" value="1"/>
</dbReference>
<dbReference type="InterPro" id="IPR036869">
    <property type="entry name" value="J_dom_sf"/>
</dbReference>
<dbReference type="Proteomes" id="UP000242287">
    <property type="component" value="Unassembled WGS sequence"/>
</dbReference>
<keyword evidence="2" id="KW-0812">Transmembrane</keyword>
<dbReference type="Gene3D" id="1.10.287.110">
    <property type="entry name" value="DnaJ domain"/>
    <property type="match status" value="1"/>
</dbReference>
<feature type="signal peptide" evidence="3">
    <location>
        <begin position="1"/>
        <end position="27"/>
    </location>
</feature>
<sequence length="248" mass="28615">MHRLGLSRFAALPVHLQLFIQCRLASSSVNGGHGHQQFPFPTHPRPTPHQIFHLPYNASQPDIKARYIDLVRIYHPDSPHCRSVPPSERRNRFQLITAAYDMLRGKTQFGAAGNRGGPFDPYEAELHRRKRAYYAHLNRRPGYHHYPFAEHKQSMRGAWVPDQKNAWKDRLIIVFGLLCLIGGIVPSFLALPQRMEKAHKAAAANLKQARDEAREFGGERMAYVRRRVRESKAQEEEPLSEERKSSER</sequence>
<dbReference type="OrthoDB" id="445556at2759"/>
<evidence type="ECO:0000313" key="5">
    <source>
        <dbReference type="EMBL" id="PFH45555.1"/>
    </source>
</evidence>
<keyword evidence="3" id="KW-0732">Signal</keyword>
<dbReference type="CDD" id="cd06257">
    <property type="entry name" value="DnaJ"/>
    <property type="match status" value="1"/>
</dbReference>
<reference evidence="5 6" key="1">
    <citation type="submission" date="2014-02" db="EMBL/GenBank/DDBJ databases">
        <title>Transposable element dynamics among asymbiotic and ectomycorrhizal Amanita fungi.</title>
        <authorList>
            <consortium name="DOE Joint Genome Institute"/>
            <person name="Hess J."/>
            <person name="Skrede I."/>
            <person name="Wolfe B."/>
            <person name="LaButti K."/>
            <person name="Ohm R.A."/>
            <person name="Grigoriev I.V."/>
            <person name="Pringle A."/>
        </authorList>
    </citation>
    <scope>NUCLEOTIDE SEQUENCE [LARGE SCALE GENOMIC DNA]</scope>
    <source>
        <strain evidence="5 6">SKay4041</strain>
    </source>
</reference>
<feature type="domain" description="J" evidence="4">
    <location>
        <begin position="47"/>
        <end position="123"/>
    </location>
</feature>
<dbReference type="Pfam" id="PF00226">
    <property type="entry name" value="DnaJ"/>
    <property type="match status" value="1"/>
</dbReference>
<feature type="transmembrane region" description="Helical" evidence="2">
    <location>
        <begin position="171"/>
        <end position="191"/>
    </location>
</feature>
<evidence type="ECO:0000313" key="6">
    <source>
        <dbReference type="Proteomes" id="UP000242287"/>
    </source>
</evidence>
<name>A0A2A9N6E6_9AGAR</name>
<dbReference type="AlphaFoldDB" id="A0A2A9N6E6"/>
<dbReference type="PROSITE" id="PS50076">
    <property type="entry name" value="DNAJ_2"/>
    <property type="match status" value="1"/>
</dbReference>
<evidence type="ECO:0000259" key="4">
    <source>
        <dbReference type="PROSITE" id="PS50076"/>
    </source>
</evidence>
<evidence type="ECO:0000256" key="2">
    <source>
        <dbReference type="SAM" id="Phobius"/>
    </source>
</evidence>
<keyword evidence="6" id="KW-1185">Reference proteome</keyword>
<protein>
    <recommendedName>
        <fullName evidence="4">J domain-containing protein</fullName>
    </recommendedName>
</protein>
<evidence type="ECO:0000256" key="3">
    <source>
        <dbReference type="SAM" id="SignalP"/>
    </source>
</evidence>
<feature type="region of interest" description="Disordered" evidence="1">
    <location>
        <begin position="227"/>
        <end position="248"/>
    </location>
</feature>
<proteinExistence type="predicted"/>
<dbReference type="EMBL" id="KZ302340">
    <property type="protein sequence ID" value="PFH45555.1"/>
    <property type="molecule type" value="Genomic_DNA"/>
</dbReference>
<keyword evidence="2" id="KW-0472">Membrane</keyword>
<feature type="compositionally biased region" description="Basic and acidic residues" evidence="1">
    <location>
        <begin position="230"/>
        <end position="248"/>
    </location>
</feature>
<dbReference type="InterPro" id="IPR001623">
    <property type="entry name" value="DnaJ_domain"/>
</dbReference>
<organism evidence="5 6">
    <name type="scientific">Amanita thiersii Skay4041</name>
    <dbReference type="NCBI Taxonomy" id="703135"/>
    <lineage>
        <taxon>Eukaryota</taxon>
        <taxon>Fungi</taxon>
        <taxon>Dikarya</taxon>
        <taxon>Basidiomycota</taxon>
        <taxon>Agaricomycotina</taxon>
        <taxon>Agaricomycetes</taxon>
        <taxon>Agaricomycetidae</taxon>
        <taxon>Agaricales</taxon>
        <taxon>Pluteineae</taxon>
        <taxon>Amanitaceae</taxon>
        <taxon>Amanita</taxon>
    </lineage>
</organism>
<accession>A0A2A9N6E6</accession>
<dbReference type="SUPFAM" id="SSF46565">
    <property type="entry name" value="Chaperone J-domain"/>
    <property type="match status" value="1"/>
</dbReference>
<evidence type="ECO:0000256" key="1">
    <source>
        <dbReference type="SAM" id="MobiDB-lite"/>
    </source>
</evidence>
<keyword evidence="2" id="KW-1133">Transmembrane helix</keyword>
<dbReference type="STRING" id="703135.A0A2A9N6E6"/>